<reference evidence="12 13" key="1">
    <citation type="submission" date="2019-02" db="EMBL/GenBank/DDBJ databases">
        <title>Marinobacter halodurans sp. nov., a marine bacterium isolated from sea tidal flat.</title>
        <authorList>
            <person name="Yoo Y."/>
            <person name="Lee D.W."/>
            <person name="Kim B.S."/>
            <person name="Kim J.-J."/>
        </authorList>
    </citation>
    <scope>NUCLEOTIDE SEQUENCE [LARGE SCALE GENOMIC DNA]</scope>
    <source>
        <strain evidence="12 13">YJ-S3-2</strain>
    </source>
</reference>
<dbReference type="RefSeq" id="WP_131479977.1">
    <property type="nucleotide sequence ID" value="NZ_SJDL01000006.1"/>
</dbReference>
<evidence type="ECO:0000256" key="8">
    <source>
        <dbReference type="ARBA" id="ARBA00023136"/>
    </source>
</evidence>
<gene>
    <name evidence="12" type="ORF">EZI54_05830</name>
</gene>
<keyword evidence="8 9" id="KW-0472">Membrane</keyword>
<comment type="subcellular location">
    <subcellularLocation>
        <location evidence="1">Membrane</location>
        <topology evidence="1">Multi-pass membrane protein</topology>
    </subcellularLocation>
</comment>
<feature type="transmembrane region" description="Helical" evidence="9">
    <location>
        <begin position="161"/>
        <end position="183"/>
    </location>
</feature>
<evidence type="ECO:0000256" key="4">
    <source>
        <dbReference type="ARBA" id="ARBA00022692"/>
    </source>
</evidence>
<protein>
    <submittedName>
        <fullName evidence="12">Cation transporter</fullName>
    </submittedName>
</protein>
<dbReference type="InterPro" id="IPR027469">
    <property type="entry name" value="Cation_efflux_TMD_sf"/>
</dbReference>
<feature type="domain" description="Cation efflux protein transmembrane" evidence="10">
    <location>
        <begin position="29"/>
        <end position="214"/>
    </location>
</feature>
<evidence type="ECO:0000256" key="6">
    <source>
        <dbReference type="ARBA" id="ARBA00022989"/>
    </source>
</evidence>
<comment type="similarity">
    <text evidence="2">Belongs to the cation diffusion facilitator (CDF) transporter (TC 2.A.4) family. SLC30A subfamily.</text>
</comment>
<evidence type="ECO:0000256" key="2">
    <source>
        <dbReference type="ARBA" id="ARBA00008873"/>
    </source>
</evidence>
<dbReference type="InterPro" id="IPR036837">
    <property type="entry name" value="Cation_efflux_CTD_sf"/>
</dbReference>
<proteinExistence type="inferred from homology"/>
<evidence type="ECO:0000256" key="3">
    <source>
        <dbReference type="ARBA" id="ARBA00022448"/>
    </source>
</evidence>
<dbReference type="Pfam" id="PF16916">
    <property type="entry name" value="ZT_dimer"/>
    <property type="match status" value="1"/>
</dbReference>
<feature type="transmembrane region" description="Helical" evidence="9">
    <location>
        <begin position="189"/>
        <end position="210"/>
    </location>
</feature>
<evidence type="ECO:0000259" key="11">
    <source>
        <dbReference type="Pfam" id="PF16916"/>
    </source>
</evidence>
<accession>A0ABY1ZNQ7</accession>
<keyword evidence="4 9" id="KW-0812">Transmembrane</keyword>
<feature type="transmembrane region" description="Helical" evidence="9">
    <location>
        <begin position="125"/>
        <end position="149"/>
    </location>
</feature>
<dbReference type="InterPro" id="IPR027470">
    <property type="entry name" value="Cation_efflux_CTD"/>
</dbReference>
<dbReference type="EMBL" id="SJDL01000006">
    <property type="protein sequence ID" value="TBW57969.1"/>
    <property type="molecule type" value="Genomic_DNA"/>
</dbReference>
<evidence type="ECO:0000256" key="1">
    <source>
        <dbReference type="ARBA" id="ARBA00004141"/>
    </source>
</evidence>
<keyword evidence="5" id="KW-0862">Zinc</keyword>
<dbReference type="NCBIfam" id="TIGR01297">
    <property type="entry name" value="CDF"/>
    <property type="match status" value="1"/>
</dbReference>
<evidence type="ECO:0000313" key="12">
    <source>
        <dbReference type="EMBL" id="TBW57969.1"/>
    </source>
</evidence>
<dbReference type="Gene3D" id="1.20.1510.10">
    <property type="entry name" value="Cation efflux protein transmembrane domain"/>
    <property type="match status" value="1"/>
</dbReference>
<evidence type="ECO:0000259" key="10">
    <source>
        <dbReference type="Pfam" id="PF01545"/>
    </source>
</evidence>
<keyword evidence="13" id="KW-1185">Reference proteome</keyword>
<feature type="transmembrane region" description="Helical" evidence="9">
    <location>
        <begin position="93"/>
        <end position="113"/>
    </location>
</feature>
<evidence type="ECO:0000256" key="5">
    <source>
        <dbReference type="ARBA" id="ARBA00022906"/>
    </source>
</evidence>
<dbReference type="SUPFAM" id="SSF160240">
    <property type="entry name" value="Cation efflux protein cytoplasmic domain-like"/>
    <property type="match status" value="1"/>
</dbReference>
<dbReference type="InterPro" id="IPR002524">
    <property type="entry name" value="Cation_efflux"/>
</dbReference>
<dbReference type="Pfam" id="PF01545">
    <property type="entry name" value="Cation_efflux"/>
    <property type="match status" value="1"/>
</dbReference>
<dbReference type="InterPro" id="IPR058533">
    <property type="entry name" value="Cation_efflux_TM"/>
</dbReference>
<name>A0ABY1ZNQ7_9GAMM</name>
<keyword evidence="3" id="KW-0813">Transport</keyword>
<evidence type="ECO:0000313" key="13">
    <source>
        <dbReference type="Proteomes" id="UP000313645"/>
    </source>
</evidence>
<keyword evidence="6 9" id="KW-1133">Transmembrane helix</keyword>
<comment type="caution">
    <text evidence="12">The sequence shown here is derived from an EMBL/GenBank/DDBJ whole genome shotgun (WGS) entry which is preliminary data.</text>
</comment>
<feature type="domain" description="Cation efflux protein cytoplasmic" evidence="11">
    <location>
        <begin position="224"/>
        <end position="295"/>
    </location>
</feature>
<evidence type="ECO:0000256" key="7">
    <source>
        <dbReference type="ARBA" id="ARBA00023065"/>
    </source>
</evidence>
<sequence>MSHAHHHHGHSHHAHGHAHGMEHNRAFAIGILLNVIFVVVEVVYGILADSMALLADAGHNLSDVLGLVLAWGAAWLAQREATKWRTYGLKKTTILAALINALVLMVAIGGIAWESIRRFSEPTDVAGMTVIVVALIGVVINAATMMLFMAGQKEDLNIRGAFLHMAADAGVSLGVAVAGLAILWTGQTWIDPVVSLAIVAVILIGTWGLLKESLNLSLDAVPAGIDPDDVHAMLNDLPGVEGVHHVHIWGMSTTENALTAHVVKPDPTSDDALLETMENRLRHDFNISHVTIQWERDTEACPASHRC</sequence>
<dbReference type="Proteomes" id="UP000313645">
    <property type="component" value="Unassembled WGS sequence"/>
</dbReference>
<feature type="transmembrane region" description="Helical" evidence="9">
    <location>
        <begin position="26"/>
        <end position="47"/>
    </location>
</feature>
<dbReference type="InterPro" id="IPR050681">
    <property type="entry name" value="CDF/SLC30A"/>
</dbReference>
<dbReference type="SUPFAM" id="SSF161111">
    <property type="entry name" value="Cation efflux protein transmembrane domain-like"/>
    <property type="match status" value="1"/>
</dbReference>
<dbReference type="PANTHER" id="PTHR11562">
    <property type="entry name" value="CATION EFFLUX PROTEIN/ ZINC TRANSPORTER"/>
    <property type="match status" value="1"/>
</dbReference>
<keyword evidence="7" id="KW-0406">Ion transport</keyword>
<evidence type="ECO:0000256" key="9">
    <source>
        <dbReference type="SAM" id="Phobius"/>
    </source>
</evidence>
<dbReference type="PANTHER" id="PTHR11562:SF17">
    <property type="entry name" value="RE54080P-RELATED"/>
    <property type="match status" value="1"/>
</dbReference>
<keyword evidence="5" id="KW-0864">Zinc transport</keyword>
<organism evidence="12 13">
    <name type="scientific">Marinobacter halodurans</name>
    <dbReference type="NCBI Taxonomy" id="2528979"/>
    <lineage>
        <taxon>Bacteria</taxon>
        <taxon>Pseudomonadati</taxon>
        <taxon>Pseudomonadota</taxon>
        <taxon>Gammaproteobacteria</taxon>
        <taxon>Pseudomonadales</taxon>
        <taxon>Marinobacteraceae</taxon>
        <taxon>Marinobacter</taxon>
    </lineage>
</organism>